<dbReference type="EMBL" id="QNUK01000466">
    <property type="protein sequence ID" value="KAF5892920.1"/>
    <property type="molecule type" value="Genomic_DNA"/>
</dbReference>
<feature type="non-terminal residue" evidence="1">
    <location>
        <position position="1"/>
    </location>
</feature>
<evidence type="ECO:0000313" key="1">
    <source>
        <dbReference type="EMBL" id="KAF5892920.1"/>
    </source>
</evidence>
<reference evidence="1" key="1">
    <citation type="submission" date="2020-07" db="EMBL/GenBank/DDBJ databases">
        <title>Clarias magur genome sequencing, assembly and annotation.</title>
        <authorList>
            <person name="Kushwaha B."/>
            <person name="Kumar R."/>
            <person name="Das P."/>
            <person name="Joshi C.G."/>
            <person name="Kumar D."/>
            <person name="Nagpure N.S."/>
            <person name="Pandey M."/>
            <person name="Agarwal S."/>
            <person name="Srivastava S."/>
            <person name="Singh M."/>
            <person name="Sahoo L."/>
            <person name="Jayasankar P."/>
            <person name="Meher P.K."/>
            <person name="Koringa P.G."/>
            <person name="Iquebal M.A."/>
            <person name="Das S.P."/>
            <person name="Bit A."/>
            <person name="Patnaik S."/>
            <person name="Patel N."/>
            <person name="Shah T.M."/>
            <person name="Hinsu A."/>
            <person name="Jena J.K."/>
        </authorList>
    </citation>
    <scope>NUCLEOTIDE SEQUENCE</scope>
    <source>
        <strain evidence="1">CIFAMagur01</strain>
        <tissue evidence="1">Testis</tissue>
    </source>
</reference>
<evidence type="ECO:0000313" key="2">
    <source>
        <dbReference type="Proteomes" id="UP000727407"/>
    </source>
</evidence>
<dbReference type="OrthoDB" id="8828063at2759"/>
<dbReference type="AlphaFoldDB" id="A0A8J4XBV0"/>
<dbReference type="Proteomes" id="UP000727407">
    <property type="component" value="Unassembled WGS sequence"/>
</dbReference>
<protein>
    <submittedName>
        <fullName evidence="1">Uncharacterized protein</fullName>
    </submittedName>
</protein>
<proteinExistence type="predicted"/>
<comment type="caution">
    <text evidence="1">The sequence shown here is derived from an EMBL/GenBank/DDBJ whole genome shotgun (WGS) entry which is preliminary data.</text>
</comment>
<accession>A0A8J4XBV0</accession>
<keyword evidence="2" id="KW-1185">Reference proteome</keyword>
<organism evidence="1 2">
    <name type="scientific">Clarias magur</name>
    <name type="common">Asian catfish</name>
    <name type="synonym">Macropteronotus magur</name>
    <dbReference type="NCBI Taxonomy" id="1594786"/>
    <lineage>
        <taxon>Eukaryota</taxon>
        <taxon>Metazoa</taxon>
        <taxon>Chordata</taxon>
        <taxon>Craniata</taxon>
        <taxon>Vertebrata</taxon>
        <taxon>Euteleostomi</taxon>
        <taxon>Actinopterygii</taxon>
        <taxon>Neopterygii</taxon>
        <taxon>Teleostei</taxon>
        <taxon>Ostariophysi</taxon>
        <taxon>Siluriformes</taxon>
        <taxon>Clariidae</taxon>
        <taxon>Clarias</taxon>
    </lineage>
</organism>
<sequence length="53" mass="5946">AGCSQSAVSKHINGKLNGSLVEFSFRNYSLLEWNPCNNGVWRFINNGSLVFRL</sequence>
<name>A0A8J4XBV0_CLAMG</name>
<gene>
    <name evidence="1" type="ORF">DAT39_017374</name>
</gene>
<feature type="non-terminal residue" evidence="1">
    <location>
        <position position="53"/>
    </location>
</feature>